<dbReference type="InterPro" id="IPR012340">
    <property type="entry name" value="NA-bd_OB-fold"/>
</dbReference>
<sequence>MKSFDDRFVAGETYEISNFIVAPYTEKHKCFEGDIQIVLTSRTIVTALEQDYSLIPDNIFKFTNLKHFKDATKQDNHLIDIIGDIDNVRPLKHVTNTTIGDQFFREFVVTDLIHRVKVFFWNKLATTSDISFNQATDQPVIKIISCCNMIRNDYNGDTSIRNMPATTFDLNSNCDTVDTLHKSCLKMIPRNPNEICSDEDDGIMKAIDEYEPEEADETDRRETIEKALTNFK</sequence>
<reference evidence="2" key="2">
    <citation type="submission" date="2023-05" db="EMBL/GenBank/DDBJ databases">
        <authorList>
            <person name="Schelkunov M.I."/>
        </authorList>
    </citation>
    <scope>NUCLEOTIDE SEQUENCE</scope>
    <source>
        <strain evidence="2">Hsosn_3</strain>
        <tissue evidence="2">Leaf</tissue>
    </source>
</reference>
<comment type="caution">
    <text evidence="2">The sequence shown here is derived from an EMBL/GenBank/DDBJ whole genome shotgun (WGS) entry which is preliminary data.</text>
</comment>
<protein>
    <recommendedName>
        <fullName evidence="4">Replication protein A OB domain-containing protein</fullName>
    </recommendedName>
</protein>
<proteinExistence type="predicted"/>
<evidence type="ECO:0000313" key="2">
    <source>
        <dbReference type="EMBL" id="KAK1382971.1"/>
    </source>
</evidence>
<dbReference type="Proteomes" id="UP001237642">
    <property type="component" value="Unassembled WGS sequence"/>
</dbReference>
<reference evidence="2" key="1">
    <citation type="submission" date="2023-02" db="EMBL/GenBank/DDBJ databases">
        <title>Genome of toxic invasive species Heracleum sosnowskyi carries increased number of genes despite the absence of recent whole-genome duplications.</title>
        <authorList>
            <person name="Schelkunov M."/>
            <person name="Shtratnikova V."/>
            <person name="Makarenko M."/>
            <person name="Klepikova A."/>
            <person name="Omelchenko D."/>
            <person name="Novikova G."/>
            <person name="Obukhova E."/>
            <person name="Bogdanov V."/>
            <person name="Penin A."/>
            <person name="Logacheva M."/>
        </authorList>
    </citation>
    <scope>NUCLEOTIDE SEQUENCE</scope>
    <source>
        <strain evidence="2">Hsosn_3</strain>
        <tissue evidence="2">Leaf</tissue>
    </source>
</reference>
<dbReference type="AlphaFoldDB" id="A0AAD8ICH2"/>
<dbReference type="EMBL" id="JAUIZM010000005">
    <property type="protein sequence ID" value="KAK1382971.1"/>
    <property type="molecule type" value="Genomic_DNA"/>
</dbReference>
<organism evidence="2 3">
    <name type="scientific">Heracleum sosnowskyi</name>
    <dbReference type="NCBI Taxonomy" id="360622"/>
    <lineage>
        <taxon>Eukaryota</taxon>
        <taxon>Viridiplantae</taxon>
        <taxon>Streptophyta</taxon>
        <taxon>Embryophyta</taxon>
        <taxon>Tracheophyta</taxon>
        <taxon>Spermatophyta</taxon>
        <taxon>Magnoliopsida</taxon>
        <taxon>eudicotyledons</taxon>
        <taxon>Gunneridae</taxon>
        <taxon>Pentapetalae</taxon>
        <taxon>asterids</taxon>
        <taxon>campanulids</taxon>
        <taxon>Apiales</taxon>
        <taxon>Apiaceae</taxon>
        <taxon>Apioideae</taxon>
        <taxon>apioid superclade</taxon>
        <taxon>Tordylieae</taxon>
        <taxon>Tordyliinae</taxon>
        <taxon>Heracleum</taxon>
    </lineage>
</organism>
<dbReference type="PANTHER" id="PTHR47165:SF4">
    <property type="entry name" value="OS03G0429900 PROTEIN"/>
    <property type="match status" value="1"/>
</dbReference>
<evidence type="ECO:0008006" key="4">
    <source>
        <dbReference type="Google" id="ProtNLM"/>
    </source>
</evidence>
<dbReference type="Gene3D" id="2.40.50.140">
    <property type="entry name" value="Nucleic acid-binding proteins"/>
    <property type="match status" value="2"/>
</dbReference>
<evidence type="ECO:0000256" key="1">
    <source>
        <dbReference type="SAM" id="MobiDB-lite"/>
    </source>
</evidence>
<feature type="region of interest" description="Disordered" evidence="1">
    <location>
        <begin position="211"/>
        <end position="232"/>
    </location>
</feature>
<dbReference type="SUPFAM" id="SSF50249">
    <property type="entry name" value="Nucleic acid-binding proteins"/>
    <property type="match status" value="1"/>
</dbReference>
<accession>A0AAD8ICH2</accession>
<keyword evidence="3" id="KW-1185">Reference proteome</keyword>
<evidence type="ECO:0000313" key="3">
    <source>
        <dbReference type="Proteomes" id="UP001237642"/>
    </source>
</evidence>
<gene>
    <name evidence="2" type="ORF">POM88_020706</name>
</gene>
<name>A0AAD8ICH2_9APIA</name>
<dbReference type="PANTHER" id="PTHR47165">
    <property type="entry name" value="OS03G0429900 PROTEIN"/>
    <property type="match status" value="1"/>
</dbReference>